<proteinExistence type="inferred from homology"/>
<feature type="compositionally biased region" description="Polar residues" evidence="8">
    <location>
        <begin position="67"/>
        <end position="76"/>
    </location>
</feature>
<keyword evidence="7 9" id="KW-0472">Membrane</keyword>
<evidence type="ECO:0000256" key="1">
    <source>
        <dbReference type="ARBA" id="ARBA00004125"/>
    </source>
</evidence>
<accession>A0A1S3Q3C1</accession>
<evidence type="ECO:0000256" key="7">
    <source>
        <dbReference type="ARBA" id="ARBA00023136"/>
    </source>
</evidence>
<dbReference type="PANTHER" id="PTHR23292:SF35">
    <property type="entry name" value="LITAF DOMAIN-CONTAINING PROTEIN"/>
    <property type="match status" value="1"/>
</dbReference>
<name>A0A1S3Q3C1_SALSA</name>
<keyword evidence="9" id="KW-0812">Transmembrane</keyword>
<dbReference type="GO" id="GO:0005634">
    <property type="term" value="C:nucleus"/>
    <property type="evidence" value="ECO:0007669"/>
    <property type="project" value="TreeGrafter"/>
</dbReference>
<keyword evidence="9" id="KW-1133">Transmembrane helix</keyword>
<dbReference type="Proteomes" id="UP001652741">
    <property type="component" value="Chromosome ssa28"/>
</dbReference>
<evidence type="ECO:0000256" key="9">
    <source>
        <dbReference type="SAM" id="Phobius"/>
    </source>
</evidence>
<dbReference type="RefSeq" id="XP_014034401.2">
    <property type="nucleotide sequence ID" value="XM_014178926.2"/>
</dbReference>
<gene>
    <name evidence="12" type="primary">LOC106589203</name>
</gene>
<protein>
    <submittedName>
        <fullName evidence="12">Cell death-inducing p53-target protein 1 homolog</fullName>
    </submittedName>
</protein>
<feature type="region of interest" description="Disordered" evidence="8">
    <location>
        <begin position="19"/>
        <end position="76"/>
    </location>
</feature>
<dbReference type="SMART" id="SM00714">
    <property type="entry name" value="LITAF"/>
    <property type="match status" value="1"/>
</dbReference>
<keyword evidence="11" id="KW-1185">Reference proteome</keyword>
<sequence>MLPSILFLNQWSNTETTETRMEMEESFSAQDPEFLSSAGSGVDWQPDTEQVETISEDSEQISKEAESVSSEPNQVSADLGRVSSQLAFITFRRQLLHNRRIMLLKMQQFRNKRKDREALSPTVSFPEESEPTELQAIEQELQDLVDREQELLQIQTDIGPDHTPLSDYTEKLMAPYQGVYVLPSNTPENMTQYTQQATPPAAPEAIVEVEKLNSDPAIVQCPICEQVVTTETYRKIGGAAWMLCLVSGMLGCVAGCCLIPFCLDNLKDVRHRCPECHGNIYTAERM</sequence>
<comment type="subcellular location">
    <subcellularLocation>
        <location evidence="1">Endosome membrane</location>
        <topology evidence="1">Peripheral membrane protein</topology>
        <orientation evidence="1">Cytoplasmic side</orientation>
    </subcellularLocation>
    <subcellularLocation>
        <location evidence="2">Late endosome membrane</location>
    </subcellularLocation>
    <subcellularLocation>
        <location evidence="3">Lysosome membrane</location>
        <topology evidence="3">Peripheral membrane protein</topology>
        <orientation evidence="3">Cytoplasmic side</orientation>
    </subcellularLocation>
</comment>
<dbReference type="Pfam" id="PF10601">
    <property type="entry name" value="zf-LITAF-like"/>
    <property type="match status" value="1"/>
</dbReference>
<dbReference type="GeneID" id="106589203"/>
<dbReference type="AlphaFoldDB" id="A0A1S3Q3C1"/>
<evidence type="ECO:0000256" key="5">
    <source>
        <dbReference type="ARBA" id="ARBA00022723"/>
    </source>
</evidence>
<evidence type="ECO:0000256" key="3">
    <source>
        <dbReference type="ARBA" id="ARBA00004630"/>
    </source>
</evidence>
<evidence type="ECO:0000256" key="6">
    <source>
        <dbReference type="ARBA" id="ARBA00022833"/>
    </source>
</evidence>
<evidence type="ECO:0000256" key="2">
    <source>
        <dbReference type="ARBA" id="ARBA00004414"/>
    </source>
</evidence>
<dbReference type="STRING" id="8030.ENSSSAP00000037839"/>
<feature type="domain" description="LITAF" evidence="10">
    <location>
        <begin position="201"/>
        <end position="285"/>
    </location>
</feature>
<evidence type="ECO:0000313" key="11">
    <source>
        <dbReference type="Proteomes" id="UP001652741"/>
    </source>
</evidence>
<dbReference type="PaxDb" id="8030-ENSSSAP00000037839"/>
<dbReference type="GO" id="GO:0098574">
    <property type="term" value="C:cytoplasmic side of lysosomal membrane"/>
    <property type="evidence" value="ECO:0007669"/>
    <property type="project" value="TreeGrafter"/>
</dbReference>
<dbReference type="InterPro" id="IPR006629">
    <property type="entry name" value="LITAF"/>
</dbReference>
<keyword evidence="6" id="KW-0862">Zinc</keyword>
<evidence type="ECO:0000256" key="4">
    <source>
        <dbReference type="ARBA" id="ARBA00005975"/>
    </source>
</evidence>
<keyword evidence="5" id="KW-0479">Metal-binding</keyword>
<evidence type="ECO:0000313" key="12">
    <source>
        <dbReference type="RefSeq" id="XP_014034401.2"/>
    </source>
</evidence>
<evidence type="ECO:0000256" key="8">
    <source>
        <dbReference type="SAM" id="MobiDB-lite"/>
    </source>
</evidence>
<dbReference type="GO" id="GO:0098560">
    <property type="term" value="C:cytoplasmic side of late endosome membrane"/>
    <property type="evidence" value="ECO:0007669"/>
    <property type="project" value="TreeGrafter"/>
</dbReference>
<dbReference type="GO" id="GO:0008270">
    <property type="term" value="F:zinc ion binding"/>
    <property type="evidence" value="ECO:0007669"/>
    <property type="project" value="TreeGrafter"/>
</dbReference>
<evidence type="ECO:0000259" key="10">
    <source>
        <dbReference type="PROSITE" id="PS51837"/>
    </source>
</evidence>
<dbReference type="InterPro" id="IPR037519">
    <property type="entry name" value="LITAF_fam"/>
</dbReference>
<organism evidence="11 12">
    <name type="scientific">Salmo salar</name>
    <name type="common">Atlantic salmon</name>
    <dbReference type="NCBI Taxonomy" id="8030"/>
    <lineage>
        <taxon>Eukaryota</taxon>
        <taxon>Metazoa</taxon>
        <taxon>Chordata</taxon>
        <taxon>Craniata</taxon>
        <taxon>Vertebrata</taxon>
        <taxon>Euteleostomi</taxon>
        <taxon>Actinopterygii</taxon>
        <taxon>Neopterygii</taxon>
        <taxon>Teleostei</taxon>
        <taxon>Protacanthopterygii</taxon>
        <taxon>Salmoniformes</taxon>
        <taxon>Salmonidae</taxon>
        <taxon>Salmoninae</taxon>
        <taxon>Salmo</taxon>
    </lineage>
</organism>
<reference evidence="12" key="1">
    <citation type="submission" date="2025-08" db="UniProtKB">
        <authorList>
            <consortium name="RefSeq"/>
        </authorList>
    </citation>
    <scope>IDENTIFICATION</scope>
</reference>
<dbReference type="PANTHER" id="PTHR23292">
    <property type="entry name" value="LIPOPOLYSACCHARIDE-INDUCED TUMOR NECROSIS FACTOR-ALPHA FACTOR"/>
    <property type="match status" value="1"/>
</dbReference>
<dbReference type="PROSITE" id="PS51837">
    <property type="entry name" value="LITAF"/>
    <property type="match status" value="1"/>
</dbReference>
<comment type="similarity">
    <text evidence="4">Belongs to the CDIP1/LITAF family.</text>
</comment>
<dbReference type="KEGG" id="sasa:106589203"/>
<feature type="transmembrane region" description="Helical" evidence="9">
    <location>
        <begin position="239"/>
        <end position="263"/>
    </location>
</feature>